<proteinExistence type="predicted"/>
<keyword evidence="2" id="KW-0808">Transferase</keyword>
<sequence length="365" mass="40428">MGVALSQCGFRMEHFSLGAVADVDSQELMLEVLSTAADQSQGARPSRLKEAQMLQVISLKSPSGLEPLGFRYRDEVRSLWPDEYRFQASKRAWQVHLAQADRPEGFVLQMASRNQERTADAVALDMEDSLKVSSYAHRFNLYSREHAREAGFVDHIPKIEVAAPVACRVVKTYLPALLPVGAVCMLFPYADKEVKKFVFDGTEDFLELSQAFFHHAAFSSGGKELLCDLQGVEEEDGSLLLIDPCILRGNKVTVGNLLKGAVREDNYGEAACLGPVVSPALQKFDVLHPKCAPLCKAFDPHRSSVSFKPTSRPPQYSRLLMHMFFPLLYTFCSSSCCNWSLAGFSALIASGSQQHGCDMHCTRHS</sequence>
<evidence type="ECO:0000313" key="5">
    <source>
        <dbReference type="EMBL" id="CAI3975856.1"/>
    </source>
</evidence>
<keyword evidence="3" id="KW-0418">Kinase</keyword>
<dbReference type="InterPro" id="IPR004166">
    <property type="entry name" value="a-kinase_dom"/>
</dbReference>
<dbReference type="EMBL" id="CAMXCT030000226">
    <property type="protein sequence ID" value="CAL4763168.1"/>
    <property type="molecule type" value="Genomic_DNA"/>
</dbReference>
<dbReference type="Gene3D" id="3.20.200.10">
    <property type="entry name" value="MHCK/EF2 kinase"/>
    <property type="match status" value="1"/>
</dbReference>
<dbReference type="GO" id="GO:0005524">
    <property type="term" value="F:ATP binding"/>
    <property type="evidence" value="ECO:0007669"/>
    <property type="project" value="InterPro"/>
</dbReference>
<evidence type="ECO:0000256" key="2">
    <source>
        <dbReference type="ARBA" id="ARBA00022679"/>
    </source>
</evidence>
<evidence type="ECO:0000313" key="7">
    <source>
        <dbReference type="Proteomes" id="UP001152797"/>
    </source>
</evidence>
<dbReference type="Proteomes" id="UP001152797">
    <property type="component" value="Unassembled WGS sequence"/>
</dbReference>
<evidence type="ECO:0000313" key="6">
    <source>
        <dbReference type="EMBL" id="CAL1129231.1"/>
    </source>
</evidence>
<protein>
    <recommendedName>
        <fullName evidence="4">Alpha-type protein kinase domain-containing protein</fullName>
    </recommendedName>
</protein>
<accession>A0A9P1BM52</accession>
<gene>
    <name evidence="5" type="ORF">C1SCF055_LOCUS4132</name>
</gene>
<evidence type="ECO:0000256" key="1">
    <source>
        <dbReference type="ARBA" id="ARBA00022527"/>
    </source>
</evidence>
<dbReference type="PROSITE" id="PS51158">
    <property type="entry name" value="ALPHA_KINASE"/>
    <property type="match status" value="1"/>
</dbReference>
<dbReference type="EMBL" id="CAMXCT010000226">
    <property type="protein sequence ID" value="CAI3975856.1"/>
    <property type="molecule type" value="Genomic_DNA"/>
</dbReference>
<evidence type="ECO:0000259" key="4">
    <source>
        <dbReference type="PROSITE" id="PS51158"/>
    </source>
</evidence>
<dbReference type="OrthoDB" id="407909at2759"/>
<dbReference type="GO" id="GO:0004674">
    <property type="term" value="F:protein serine/threonine kinase activity"/>
    <property type="evidence" value="ECO:0007669"/>
    <property type="project" value="UniProtKB-KW"/>
</dbReference>
<dbReference type="AlphaFoldDB" id="A0A9P1BM52"/>
<name>A0A9P1BM52_9DINO</name>
<evidence type="ECO:0000256" key="3">
    <source>
        <dbReference type="ARBA" id="ARBA00022777"/>
    </source>
</evidence>
<reference evidence="5" key="1">
    <citation type="submission" date="2022-10" db="EMBL/GenBank/DDBJ databases">
        <authorList>
            <person name="Chen Y."/>
            <person name="Dougan E. K."/>
            <person name="Chan C."/>
            <person name="Rhodes N."/>
            <person name="Thang M."/>
        </authorList>
    </citation>
    <scope>NUCLEOTIDE SEQUENCE</scope>
</reference>
<comment type="caution">
    <text evidence="5">The sequence shown here is derived from an EMBL/GenBank/DDBJ whole genome shotgun (WGS) entry which is preliminary data.</text>
</comment>
<dbReference type="Pfam" id="PF02816">
    <property type="entry name" value="Alpha_kinase"/>
    <property type="match status" value="1"/>
</dbReference>
<organism evidence="5">
    <name type="scientific">Cladocopium goreaui</name>
    <dbReference type="NCBI Taxonomy" id="2562237"/>
    <lineage>
        <taxon>Eukaryota</taxon>
        <taxon>Sar</taxon>
        <taxon>Alveolata</taxon>
        <taxon>Dinophyceae</taxon>
        <taxon>Suessiales</taxon>
        <taxon>Symbiodiniaceae</taxon>
        <taxon>Cladocopium</taxon>
    </lineage>
</organism>
<feature type="domain" description="Alpha-type protein kinase" evidence="4">
    <location>
        <begin position="1"/>
        <end position="310"/>
    </location>
</feature>
<dbReference type="EMBL" id="CAMXCT020000226">
    <property type="protein sequence ID" value="CAL1129231.1"/>
    <property type="molecule type" value="Genomic_DNA"/>
</dbReference>
<keyword evidence="7" id="KW-1185">Reference proteome</keyword>
<reference evidence="6" key="2">
    <citation type="submission" date="2024-04" db="EMBL/GenBank/DDBJ databases">
        <authorList>
            <person name="Chen Y."/>
            <person name="Shah S."/>
            <person name="Dougan E. K."/>
            <person name="Thang M."/>
            <person name="Chan C."/>
        </authorList>
    </citation>
    <scope>NUCLEOTIDE SEQUENCE [LARGE SCALE GENOMIC DNA]</scope>
</reference>
<keyword evidence="1" id="KW-0723">Serine/threonine-protein kinase</keyword>